<organism evidence="2 3">
    <name type="scientific">Geojedonia litorea</name>
    <dbReference type="NCBI Taxonomy" id="1268269"/>
    <lineage>
        <taxon>Bacteria</taxon>
        <taxon>Pseudomonadati</taxon>
        <taxon>Bacteroidota</taxon>
        <taxon>Flavobacteriia</taxon>
        <taxon>Flavobacteriales</taxon>
        <taxon>Flavobacteriaceae</taxon>
        <taxon>Geojedonia</taxon>
    </lineage>
</organism>
<dbReference type="InterPro" id="IPR048136">
    <property type="entry name" value="STM3941-like"/>
</dbReference>
<keyword evidence="1" id="KW-1133">Transmembrane helix</keyword>
<dbReference type="Proteomes" id="UP001595953">
    <property type="component" value="Unassembled WGS sequence"/>
</dbReference>
<name>A0ABV9MYC8_9FLAO</name>
<comment type="caution">
    <text evidence="2">The sequence shown here is derived from an EMBL/GenBank/DDBJ whole genome shotgun (WGS) entry which is preliminary data.</text>
</comment>
<sequence>MTEIKLYKSKKKALKLFFLSIPFIVIGIWMITRVESSETDRIMGWIGTCFFGLAIPVGLFHLFDKRPQVIISEIGIYDRTTHSEFINWEIIKDAYPINIYGQHFICLLVPENFRPSKKKNKFYKGVAKLNEELGAQELNIQLGQLEMDTIKLTEFIIAMTHAEKSKKVELIKTLPNTV</sequence>
<dbReference type="NCBIfam" id="NF041635">
    <property type="entry name" value="STM3941_fam"/>
    <property type="match status" value="1"/>
</dbReference>
<feature type="transmembrane region" description="Helical" evidence="1">
    <location>
        <begin position="43"/>
        <end position="63"/>
    </location>
</feature>
<proteinExistence type="predicted"/>
<feature type="transmembrane region" description="Helical" evidence="1">
    <location>
        <begin position="12"/>
        <end position="31"/>
    </location>
</feature>
<evidence type="ECO:0000313" key="2">
    <source>
        <dbReference type="EMBL" id="MFC4721026.1"/>
    </source>
</evidence>
<dbReference type="EMBL" id="JBHSGP010000004">
    <property type="protein sequence ID" value="MFC4721026.1"/>
    <property type="molecule type" value="Genomic_DNA"/>
</dbReference>
<accession>A0ABV9MYC8</accession>
<dbReference type="RefSeq" id="WP_387960332.1">
    <property type="nucleotide sequence ID" value="NZ_JBHSGP010000004.1"/>
</dbReference>
<gene>
    <name evidence="2" type="ORF">ACFO5O_01730</name>
</gene>
<keyword evidence="3" id="KW-1185">Reference proteome</keyword>
<protein>
    <submittedName>
        <fullName evidence="2">STM3941 family protein</fullName>
    </submittedName>
</protein>
<evidence type="ECO:0000256" key="1">
    <source>
        <dbReference type="SAM" id="Phobius"/>
    </source>
</evidence>
<keyword evidence="1" id="KW-0472">Membrane</keyword>
<evidence type="ECO:0000313" key="3">
    <source>
        <dbReference type="Proteomes" id="UP001595953"/>
    </source>
</evidence>
<reference evidence="3" key="1">
    <citation type="journal article" date="2019" name="Int. J. Syst. Evol. Microbiol.">
        <title>The Global Catalogue of Microorganisms (GCM) 10K type strain sequencing project: providing services to taxonomists for standard genome sequencing and annotation.</title>
        <authorList>
            <consortium name="The Broad Institute Genomics Platform"/>
            <consortium name="The Broad Institute Genome Sequencing Center for Infectious Disease"/>
            <person name="Wu L."/>
            <person name="Ma J."/>
        </authorList>
    </citation>
    <scope>NUCLEOTIDE SEQUENCE [LARGE SCALE GENOMIC DNA]</scope>
    <source>
        <strain evidence="3">CCUG 63682</strain>
    </source>
</reference>
<keyword evidence="1" id="KW-0812">Transmembrane</keyword>